<dbReference type="PANTHER" id="PTHR43316:SF3">
    <property type="entry name" value="HALOACID DEHALOGENASE, TYPE II (AFU_ORTHOLOGUE AFUA_2G07750)-RELATED"/>
    <property type="match status" value="1"/>
</dbReference>
<dbReference type="SFLD" id="SFLDS00003">
    <property type="entry name" value="Haloacid_Dehalogenase"/>
    <property type="match status" value="1"/>
</dbReference>
<sequence length="230" mass="25770">MKVKAVFFDLFETLISEFVNGSRKAARSTLLEEALGVDSSLFRTEWNARQQQRMDGTYSDFPSVIAEILKVLDHPVDNDIIEALHRERIAEKAIVFSSLDQRILRMLEQVQELGIKICLISNCTQEEVTAWHSSELAACFDAALFSYQVKAAKPNPEIYQLACEKMGVSPAESLFVGDGGSNELEGAAKVGMTAYQATWFVPPYISERIKGYPKLAEPLELLEQIRLCNT</sequence>
<evidence type="ECO:0008006" key="4">
    <source>
        <dbReference type="Google" id="ProtNLM"/>
    </source>
</evidence>
<dbReference type="SFLD" id="SFLDG01129">
    <property type="entry name" value="C1.5:_HAD__Beta-PGM__Phosphata"/>
    <property type="match status" value="1"/>
</dbReference>
<dbReference type="AlphaFoldDB" id="A0A917H9Y9"/>
<gene>
    <name evidence="2" type="ORF">GCM10010918_29940</name>
</gene>
<dbReference type="Proteomes" id="UP000600247">
    <property type="component" value="Unassembled WGS sequence"/>
</dbReference>
<dbReference type="PANTHER" id="PTHR43316">
    <property type="entry name" value="HYDROLASE, HALOACID DELAHOGENASE-RELATED"/>
    <property type="match status" value="1"/>
</dbReference>
<evidence type="ECO:0000313" key="3">
    <source>
        <dbReference type="Proteomes" id="UP000600247"/>
    </source>
</evidence>
<dbReference type="Pfam" id="PF00702">
    <property type="entry name" value="Hydrolase"/>
    <property type="match status" value="1"/>
</dbReference>
<reference evidence="2 3" key="1">
    <citation type="journal article" date="2014" name="Int. J. Syst. Evol. Microbiol.">
        <title>Complete genome sequence of Corynebacterium casei LMG S-19264T (=DSM 44701T), isolated from a smear-ripened cheese.</title>
        <authorList>
            <consortium name="US DOE Joint Genome Institute (JGI-PGF)"/>
            <person name="Walter F."/>
            <person name="Albersmeier A."/>
            <person name="Kalinowski J."/>
            <person name="Ruckert C."/>
        </authorList>
    </citation>
    <scope>NUCLEOTIDE SEQUENCE [LARGE SCALE GENOMIC DNA]</scope>
    <source>
        <strain evidence="2 3">CGMCC 1.15286</strain>
    </source>
</reference>
<accession>A0A917H9Y9</accession>
<dbReference type="InterPro" id="IPR051540">
    <property type="entry name" value="S-2-haloacid_dehalogenase"/>
</dbReference>
<keyword evidence="3" id="KW-1185">Reference proteome</keyword>
<dbReference type="InterPro" id="IPR023214">
    <property type="entry name" value="HAD_sf"/>
</dbReference>
<dbReference type="InterPro" id="IPR006439">
    <property type="entry name" value="HAD-SF_hydro_IA"/>
</dbReference>
<proteinExistence type="predicted"/>
<dbReference type="NCBIfam" id="TIGR01509">
    <property type="entry name" value="HAD-SF-IA-v3"/>
    <property type="match status" value="1"/>
</dbReference>
<dbReference type="GO" id="GO:0016787">
    <property type="term" value="F:hydrolase activity"/>
    <property type="evidence" value="ECO:0007669"/>
    <property type="project" value="UniProtKB-KW"/>
</dbReference>
<name>A0A917H9Y9_9BACL</name>
<dbReference type="EMBL" id="BMHY01000005">
    <property type="protein sequence ID" value="GGG72212.1"/>
    <property type="molecule type" value="Genomic_DNA"/>
</dbReference>
<evidence type="ECO:0000313" key="2">
    <source>
        <dbReference type="EMBL" id="GGG72212.1"/>
    </source>
</evidence>
<keyword evidence="1" id="KW-0378">Hydrolase</keyword>
<dbReference type="RefSeq" id="WP_188890001.1">
    <property type="nucleotide sequence ID" value="NZ_BMHY01000005.1"/>
</dbReference>
<dbReference type="InterPro" id="IPR036412">
    <property type="entry name" value="HAD-like_sf"/>
</dbReference>
<dbReference type="PRINTS" id="PR00413">
    <property type="entry name" value="HADHALOGNASE"/>
</dbReference>
<evidence type="ECO:0000256" key="1">
    <source>
        <dbReference type="ARBA" id="ARBA00022801"/>
    </source>
</evidence>
<organism evidence="2 3">
    <name type="scientific">Paenibacillus radicis</name>
    <name type="common">ex Gao et al. 2016</name>
    <dbReference type="NCBI Taxonomy" id="1737354"/>
    <lineage>
        <taxon>Bacteria</taxon>
        <taxon>Bacillati</taxon>
        <taxon>Bacillota</taxon>
        <taxon>Bacilli</taxon>
        <taxon>Bacillales</taxon>
        <taxon>Paenibacillaceae</taxon>
        <taxon>Paenibacillus</taxon>
    </lineage>
</organism>
<protein>
    <recommendedName>
        <fullName evidence="4">HAD family hydrolase</fullName>
    </recommendedName>
</protein>
<dbReference type="SUPFAM" id="SSF56784">
    <property type="entry name" value="HAD-like"/>
    <property type="match status" value="1"/>
</dbReference>
<dbReference type="Gene3D" id="3.40.50.1000">
    <property type="entry name" value="HAD superfamily/HAD-like"/>
    <property type="match status" value="1"/>
</dbReference>
<comment type="caution">
    <text evidence="2">The sequence shown here is derived from an EMBL/GenBank/DDBJ whole genome shotgun (WGS) entry which is preliminary data.</text>
</comment>
<dbReference type="NCBIfam" id="TIGR01549">
    <property type="entry name" value="HAD-SF-IA-v1"/>
    <property type="match status" value="1"/>
</dbReference>